<name>M3YKQ2_MUSPF</name>
<feature type="region of interest" description="Disordered" evidence="1">
    <location>
        <begin position="35"/>
        <end position="96"/>
    </location>
</feature>
<accession>M3YKQ2</accession>
<protein>
    <submittedName>
        <fullName evidence="2">Uncharacterized protein</fullName>
    </submittedName>
</protein>
<evidence type="ECO:0000256" key="1">
    <source>
        <dbReference type="SAM" id="MobiDB-lite"/>
    </source>
</evidence>
<proteinExistence type="predicted"/>
<dbReference type="EMBL" id="AEYP01032995">
    <property type="status" value="NOT_ANNOTATED_CDS"/>
    <property type="molecule type" value="Genomic_DNA"/>
</dbReference>
<evidence type="ECO:0000313" key="2">
    <source>
        <dbReference type="Ensembl" id="ENSMPUP00000011909.1"/>
    </source>
</evidence>
<dbReference type="HOGENOM" id="CLU_2359149_0_0_1"/>
<dbReference type="AlphaFoldDB" id="M3YKQ2"/>
<reference evidence="2" key="1">
    <citation type="submission" date="2024-06" db="UniProtKB">
        <authorList>
            <consortium name="Ensembl"/>
        </authorList>
    </citation>
    <scope>IDENTIFICATION</scope>
</reference>
<dbReference type="Ensembl" id="ENSMPUT00000012104.1">
    <property type="protein sequence ID" value="ENSMPUP00000011909.1"/>
    <property type="gene ID" value="ENSMPUG00000012001.1"/>
</dbReference>
<dbReference type="InParanoid" id="M3YKQ2"/>
<organism evidence="2">
    <name type="scientific">Mustela putorius furo</name>
    <name type="common">European domestic ferret</name>
    <name type="synonym">Mustela furo</name>
    <dbReference type="NCBI Taxonomy" id="9669"/>
    <lineage>
        <taxon>Eukaryota</taxon>
        <taxon>Metazoa</taxon>
        <taxon>Chordata</taxon>
        <taxon>Craniata</taxon>
        <taxon>Vertebrata</taxon>
        <taxon>Euteleostomi</taxon>
        <taxon>Mammalia</taxon>
        <taxon>Eutheria</taxon>
        <taxon>Laurasiatheria</taxon>
        <taxon>Carnivora</taxon>
        <taxon>Caniformia</taxon>
        <taxon>Musteloidea</taxon>
        <taxon>Mustelidae</taxon>
        <taxon>Mustelinae</taxon>
        <taxon>Mustela</taxon>
    </lineage>
</organism>
<sequence>MGTFTTSRGSTVGYLLWGSRMDGWMGKKLWKSSVNPGCSNKPPSLKLYENPPSSPSRTFRKMEHPSLPPPLKCRSQAQKGKGTCLRNQSKYKDERA</sequence>